<dbReference type="Pfam" id="PF20150">
    <property type="entry name" value="2EXR"/>
    <property type="match status" value="1"/>
</dbReference>
<evidence type="ECO:0000313" key="4">
    <source>
        <dbReference type="Proteomes" id="UP001295740"/>
    </source>
</evidence>
<dbReference type="EMBL" id="CAUWAG010000012">
    <property type="protein sequence ID" value="CAJ2508751.1"/>
    <property type="molecule type" value="Genomic_DNA"/>
</dbReference>
<gene>
    <name evidence="3" type="ORF">KHLLAP_LOCUS9219</name>
</gene>
<proteinExistence type="predicted"/>
<comment type="caution">
    <text evidence="3">The sequence shown here is derived from an EMBL/GenBank/DDBJ whole genome shotgun (WGS) entry which is preliminary data.</text>
</comment>
<sequence length="146" mass="15931">MPNPSVSDGHHGTDEPAPDDTASEGGSELDEEYDSVASNDLLELEAIESGDKSSSDGGDEDQISFAQFSRLPIELRQLIWEFFCPDLLGNSSSMIELDLIRTKQDACSIWEGVVLEQQTATARAVLATNHESRTLAMKAYPDVIEI</sequence>
<feature type="domain" description="2EXR" evidence="2">
    <location>
        <begin position="65"/>
        <end position="140"/>
    </location>
</feature>
<organism evidence="3 4">
    <name type="scientific">Anthostomella pinea</name>
    <dbReference type="NCBI Taxonomy" id="933095"/>
    <lineage>
        <taxon>Eukaryota</taxon>
        <taxon>Fungi</taxon>
        <taxon>Dikarya</taxon>
        <taxon>Ascomycota</taxon>
        <taxon>Pezizomycotina</taxon>
        <taxon>Sordariomycetes</taxon>
        <taxon>Xylariomycetidae</taxon>
        <taxon>Xylariales</taxon>
        <taxon>Xylariaceae</taxon>
        <taxon>Anthostomella</taxon>
    </lineage>
</organism>
<evidence type="ECO:0000256" key="1">
    <source>
        <dbReference type="SAM" id="MobiDB-lite"/>
    </source>
</evidence>
<protein>
    <submittedName>
        <fullName evidence="3">Uu.00g137770.m01.CDS01</fullName>
    </submittedName>
</protein>
<feature type="region of interest" description="Disordered" evidence="1">
    <location>
        <begin position="1"/>
        <end position="61"/>
    </location>
</feature>
<evidence type="ECO:0000313" key="3">
    <source>
        <dbReference type="EMBL" id="CAJ2508751.1"/>
    </source>
</evidence>
<reference evidence="3" key="1">
    <citation type="submission" date="2023-10" db="EMBL/GenBank/DDBJ databases">
        <authorList>
            <person name="Hackl T."/>
        </authorList>
    </citation>
    <scope>NUCLEOTIDE SEQUENCE</scope>
</reference>
<dbReference type="Proteomes" id="UP001295740">
    <property type="component" value="Unassembled WGS sequence"/>
</dbReference>
<keyword evidence="4" id="KW-1185">Reference proteome</keyword>
<feature type="compositionally biased region" description="Acidic residues" evidence="1">
    <location>
        <begin position="16"/>
        <end position="34"/>
    </location>
</feature>
<dbReference type="InterPro" id="IPR045518">
    <property type="entry name" value="2EXR"/>
</dbReference>
<accession>A0AAI8VPM4</accession>
<dbReference type="AlphaFoldDB" id="A0AAI8VPM4"/>
<evidence type="ECO:0000259" key="2">
    <source>
        <dbReference type="Pfam" id="PF20150"/>
    </source>
</evidence>
<name>A0AAI8VPM4_9PEZI</name>